<protein>
    <recommendedName>
        <fullName evidence="2">Periplasmic heavy metal sensor</fullName>
    </recommendedName>
</protein>
<proteinExistence type="predicted"/>
<dbReference type="AlphaFoldDB" id="A0A382Z6T6"/>
<gene>
    <name evidence="1" type="ORF">METZ01_LOCUS443763</name>
</gene>
<evidence type="ECO:0008006" key="2">
    <source>
        <dbReference type="Google" id="ProtNLM"/>
    </source>
</evidence>
<dbReference type="Gene3D" id="1.20.120.1490">
    <property type="match status" value="1"/>
</dbReference>
<reference evidence="1" key="1">
    <citation type="submission" date="2018-05" db="EMBL/GenBank/DDBJ databases">
        <authorList>
            <person name="Lanie J.A."/>
            <person name="Ng W.-L."/>
            <person name="Kazmierczak K.M."/>
            <person name="Andrzejewski T.M."/>
            <person name="Davidsen T.M."/>
            <person name="Wayne K.J."/>
            <person name="Tettelin H."/>
            <person name="Glass J.I."/>
            <person name="Rusch D."/>
            <person name="Podicherti R."/>
            <person name="Tsui H.-C.T."/>
            <person name="Winkler M.E."/>
        </authorList>
    </citation>
    <scope>NUCLEOTIDE SEQUENCE</scope>
</reference>
<name>A0A382Z6T6_9ZZZZ</name>
<accession>A0A382Z6T6</accession>
<evidence type="ECO:0000313" key="1">
    <source>
        <dbReference type="EMBL" id="SVD90909.1"/>
    </source>
</evidence>
<feature type="non-terminal residue" evidence="1">
    <location>
        <position position="1"/>
    </location>
</feature>
<dbReference type="EMBL" id="UINC01181288">
    <property type="protein sequence ID" value="SVD90909.1"/>
    <property type="molecule type" value="Genomic_DNA"/>
</dbReference>
<organism evidence="1">
    <name type="scientific">marine metagenome</name>
    <dbReference type="NCBI Taxonomy" id="408172"/>
    <lineage>
        <taxon>unclassified sequences</taxon>
        <taxon>metagenomes</taxon>
        <taxon>ecological metagenomes</taxon>
    </lineage>
</organism>
<sequence>ASVHANRTQKLDEIMSLVTTPVLDQSRAMAMVNQTTTSVEQHAPALISSLAAFTDGLTTEQKQQLKTRVSKKMSRWHQ</sequence>